<accession>B6UBW1</accession>
<dbReference type="EMBL" id="EU974726">
    <property type="protein sequence ID" value="ACG46844.1"/>
    <property type="molecule type" value="mRNA"/>
</dbReference>
<evidence type="ECO:0000313" key="1">
    <source>
        <dbReference type="EMBL" id="ACG46844.1"/>
    </source>
</evidence>
<reference evidence="1" key="1">
    <citation type="journal article" date="2009" name="Plant Mol. Biol.">
        <title>Insights into corn genes derived from large-scale cDNA sequencing.</title>
        <authorList>
            <person name="Alexandrov N.N."/>
            <person name="Brover V.V."/>
            <person name="Freidin S."/>
            <person name="Troukhan M.E."/>
            <person name="Tatarinova T.V."/>
            <person name="Zhang H."/>
            <person name="Swaller T.J."/>
            <person name="Lu Y.P."/>
            <person name="Bouck J."/>
            <person name="Flavell R.B."/>
            <person name="Feldmann K.A."/>
        </authorList>
    </citation>
    <scope>NUCLEOTIDE SEQUENCE</scope>
</reference>
<dbReference type="AlphaFoldDB" id="B6UBW1"/>
<protein>
    <submittedName>
        <fullName evidence="1">Uncharacterized protein</fullName>
    </submittedName>
</protein>
<name>B6UBW1_MAIZE</name>
<proteinExistence type="evidence at transcript level"/>
<organism evidence="1">
    <name type="scientific">Zea mays</name>
    <name type="common">Maize</name>
    <dbReference type="NCBI Taxonomy" id="4577"/>
    <lineage>
        <taxon>Eukaryota</taxon>
        <taxon>Viridiplantae</taxon>
        <taxon>Streptophyta</taxon>
        <taxon>Embryophyta</taxon>
        <taxon>Tracheophyta</taxon>
        <taxon>Spermatophyta</taxon>
        <taxon>Magnoliopsida</taxon>
        <taxon>Liliopsida</taxon>
        <taxon>Poales</taxon>
        <taxon>Poaceae</taxon>
        <taxon>PACMAD clade</taxon>
        <taxon>Panicoideae</taxon>
        <taxon>Andropogonodae</taxon>
        <taxon>Andropogoneae</taxon>
        <taxon>Tripsacinae</taxon>
        <taxon>Zea</taxon>
    </lineage>
</organism>
<sequence length="55" mass="6378">MAWYRALVQISSVFFIWGEGECRIGKEAVVYVWGRMNGALKACKENSYRFVHCIC</sequence>